<organism evidence="1 2">
    <name type="scientific">Lacticaseibacillus paracasei subsp. paracasei Lpp49</name>
    <dbReference type="NCBI Taxonomy" id="1256213"/>
    <lineage>
        <taxon>Bacteria</taxon>
        <taxon>Bacillati</taxon>
        <taxon>Bacillota</taxon>
        <taxon>Bacilli</taxon>
        <taxon>Lactobacillales</taxon>
        <taxon>Lactobacillaceae</taxon>
        <taxon>Lacticaseibacillus</taxon>
    </lineage>
</organism>
<dbReference type="RefSeq" id="WP_016382760.1">
    <property type="nucleotide sequence ID" value="NZ_ANKJ01000024.1"/>
</dbReference>
<dbReference type="InterPro" id="IPR036751">
    <property type="entry name" value="SpoVG_sf"/>
</dbReference>
<proteinExistence type="predicted"/>
<accession>A0ABC9TB09</accession>
<evidence type="ECO:0000313" key="1">
    <source>
        <dbReference type="EMBL" id="EPC90462.1"/>
    </source>
</evidence>
<comment type="caution">
    <text evidence="1">The sequence shown here is derived from an EMBL/GenBank/DDBJ whole genome shotgun (WGS) entry which is preliminary data.</text>
</comment>
<dbReference type="SUPFAM" id="SSF160537">
    <property type="entry name" value="SpoVG-like"/>
    <property type="match status" value="1"/>
</dbReference>
<reference evidence="1 2" key="1">
    <citation type="journal article" date="2013" name="PLoS ONE">
        <title>Lactobacillus paracasei comparative genomics: towards species pan-genome definition and exploitation of diversity.</title>
        <authorList>
            <person name="Smokvina T."/>
            <person name="Wels M."/>
            <person name="Polka J."/>
            <person name="Chervaux C."/>
            <person name="Brisse S."/>
            <person name="Boekhorst J."/>
            <person name="van Hylckama Vlieg J.E."/>
            <person name="Siezen R.J."/>
        </authorList>
    </citation>
    <scope>NUCLEOTIDE SEQUENCE [LARGE SCALE GENOMIC DNA]</scope>
    <source>
        <strain evidence="1 2">Lpp49</strain>
    </source>
</reference>
<evidence type="ECO:0000313" key="2">
    <source>
        <dbReference type="Proteomes" id="UP000014310"/>
    </source>
</evidence>
<dbReference type="Gene3D" id="3.30.1120.40">
    <property type="entry name" value="Stage V sporulation protein G"/>
    <property type="match status" value="1"/>
</dbReference>
<dbReference type="Proteomes" id="UP000014310">
    <property type="component" value="Unassembled WGS sequence"/>
</dbReference>
<dbReference type="EMBL" id="ANKJ01000024">
    <property type="protein sequence ID" value="EPC90462.1"/>
    <property type="molecule type" value="Genomic_DNA"/>
</dbReference>
<name>A0ABC9TB09_LACPA</name>
<protein>
    <submittedName>
        <fullName evidence="1">Uncharacterized protein</fullName>
    </submittedName>
</protein>
<sequence length="88" mass="10278">MIFVSSINMHLVKDPNVLIAGDIVLNHAVIIKNVKLIHGTRRLFLKFPETAQGRVVYPLSDELYQYLFQQTIEYYNHYKSEFKSESGF</sequence>
<gene>
    <name evidence="1" type="ORF">Lpp49_09987</name>
</gene>
<dbReference type="AlphaFoldDB" id="A0ABC9TB09"/>